<evidence type="ECO:0000256" key="4">
    <source>
        <dbReference type="ARBA" id="ARBA00022741"/>
    </source>
</evidence>
<keyword evidence="2" id="KW-0813">Transport</keyword>
<dbReference type="GO" id="GO:0016887">
    <property type="term" value="F:ATP hydrolysis activity"/>
    <property type="evidence" value="ECO:0007669"/>
    <property type="project" value="InterPro"/>
</dbReference>
<dbReference type="AlphaFoldDB" id="A0A9X8HH76"/>
<dbReference type="InterPro" id="IPR027417">
    <property type="entry name" value="P-loop_NTPase"/>
</dbReference>
<dbReference type="Gene3D" id="3.40.50.300">
    <property type="entry name" value="P-loop containing nucleotide triphosphate hydrolases"/>
    <property type="match status" value="1"/>
</dbReference>
<keyword evidence="3 8" id="KW-0812">Transmembrane</keyword>
<dbReference type="InterPro" id="IPR017871">
    <property type="entry name" value="ABC_transporter-like_CS"/>
</dbReference>
<feature type="transmembrane region" description="Helical" evidence="8">
    <location>
        <begin position="45"/>
        <end position="66"/>
    </location>
</feature>
<reference evidence="10 11" key="1">
    <citation type="journal article" date="2018" name="J. Invertebr. Pathol.">
        <title>New genotyping method for the causative agent of crayfish plague (Aphanomyces astaci) based on whole genome data.</title>
        <authorList>
            <person name="Minardi D."/>
            <person name="Studholme D.J."/>
            <person name="van der Giezen M."/>
            <person name="Pretto T."/>
            <person name="Oidtmann B."/>
        </authorList>
    </citation>
    <scope>NUCLEOTIDE SEQUENCE [LARGE SCALE GENOMIC DNA]</scope>
    <source>
        <strain evidence="10 11">KB13</strain>
    </source>
</reference>
<evidence type="ECO:0000256" key="7">
    <source>
        <dbReference type="ARBA" id="ARBA00023136"/>
    </source>
</evidence>
<name>A0A9X8HH76_APHAT</name>
<dbReference type="PANTHER" id="PTHR48041:SF139">
    <property type="entry name" value="PROTEIN SCARLET"/>
    <property type="match status" value="1"/>
</dbReference>
<evidence type="ECO:0000313" key="11">
    <source>
        <dbReference type="Proteomes" id="UP000275652"/>
    </source>
</evidence>
<dbReference type="PANTHER" id="PTHR48041">
    <property type="entry name" value="ABC TRANSPORTER G FAMILY MEMBER 28"/>
    <property type="match status" value="1"/>
</dbReference>
<keyword evidence="5" id="KW-0067">ATP-binding</keyword>
<protein>
    <recommendedName>
        <fullName evidence="9">ABC transporter domain-containing protein</fullName>
    </recommendedName>
</protein>
<evidence type="ECO:0000256" key="3">
    <source>
        <dbReference type="ARBA" id="ARBA00022692"/>
    </source>
</evidence>
<dbReference type="Pfam" id="PF00005">
    <property type="entry name" value="ABC_tran"/>
    <property type="match status" value="1"/>
</dbReference>
<dbReference type="SMART" id="SM00382">
    <property type="entry name" value="AAA"/>
    <property type="match status" value="1"/>
</dbReference>
<keyword evidence="7 8" id="KW-0472">Membrane</keyword>
<dbReference type="GO" id="GO:0005524">
    <property type="term" value="F:ATP binding"/>
    <property type="evidence" value="ECO:0007669"/>
    <property type="project" value="UniProtKB-KW"/>
</dbReference>
<dbReference type="PROSITE" id="PS50893">
    <property type="entry name" value="ABC_TRANSPORTER_2"/>
    <property type="match status" value="1"/>
</dbReference>
<evidence type="ECO:0000256" key="8">
    <source>
        <dbReference type="SAM" id="Phobius"/>
    </source>
</evidence>
<evidence type="ECO:0000256" key="5">
    <source>
        <dbReference type="ARBA" id="ARBA00022840"/>
    </source>
</evidence>
<dbReference type="GO" id="GO:0042626">
    <property type="term" value="F:ATPase-coupled transmembrane transporter activity"/>
    <property type="evidence" value="ECO:0007669"/>
    <property type="project" value="TreeGrafter"/>
</dbReference>
<feature type="domain" description="ABC transporter" evidence="9">
    <location>
        <begin position="75"/>
        <end position="272"/>
    </location>
</feature>
<organism evidence="10 11">
    <name type="scientific">Aphanomyces astaci</name>
    <name type="common">Crayfish plague agent</name>
    <dbReference type="NCBI Taxonomy" id="112090"/>
    <lineage>
        <taxon>Eukaryota</taxon>
        <taxon>Sar</taxon>
        <taxon>Stramenopiles</taxon>
        <taxon>Oomycota</taxon>
        <taxon>Saprolegniomycetes</taxon>
        <taxon>Saprolegniales</taxon>
        <taxon>Verrucalvaceae</taxon>
        <taxon>Aphanomyces</taxon>
    </lineage>
</organism>
<proteinExistence type="predicted"/>
<accession>A0A9X8HH76</accession>
<evidence type="ECO:0000259" key="9">
    <source>
        <dbReference type="PROSITE" id="PS50893"/>
    </source>
</evidence>
<gene>
    <name evidence="10" type="ORF">DYB28_004061</name>
</gene>
<dbReference type="PROSITE" id="PS00211">
    <property type="entry name" value="ABC_TRANSPORTER_1"/>
    <property type="match status" value="1"/>
</dbReference>
<dbReference type="Proteomes" id="UP000275652">
    <property type="component" value="Unassembled WGS sequence"/>
</dbReference>
<evidence type="ECO:0000256" key="2">
    <source>
        <dbReference type="ARBA" id="ARBA00022448"/>
    </source>
</evidence>
<dbReference type="EMBL" id="QUTI01002652">
    <property type="protein sequence ID" value="RLO13796.1"/>
    <property type="molecule type" value="Genomic_DNA"/>
</dbReference>
<keyword evidence="6 8" id="KW-1133">Transmembrane helix</keyword>
<evidence type="ECO:0000256" key="1">
    <source>
        <dbReference type="ARBA" id="ARBA00004141"/>
    </source>
</evidence>
<dbReference type="InterPro" id="IPR050352">
    <property type="entry name" value="ABCG_transporters"/>
</dbReference>
<dbReference type="GO" id="GO:0016020">
    <property type="term" value="C:membrane"/>
    <property type="evidence" value="ECO:0007669"/>
    <property type="project" value="UniProtKB-SubCell"/>
</dbReference>
<comment type="subcellular location">
    <subcellularLocation>
        <location evidence="1">Membrane</location>
        <topology evidence="1">Multi-pass membrane protein</topology>
    </subcellularLocation>
</comment>
<dbReference type="InterPro" id="IPR003593">
    <property type="entry name" value="AAA+_ATPase"/>
</dbReference>
<sequence>MDQLTNALAFANCSITTTKAHELILDVGAQRRKELELVDTQYSNALLGVSFVTVFGICLCSLYAFYRSHMFHLHVRAEIAHLGAPEKQIMHDASGTFKPGRLTAIMGPSGSGKTTLLNLVSGRVFTGSYYGYRLLNHELTSPTDYDVFMSSQGYVEQTDTFIETMTVRESLLFSAYLRLPDSMTLREKIERVQTILRVVQLDDAANTIIGGLLSGLKGLSGGQKRRLSIATELLRLPSVLILDEPTSGLDSTSSLLLVQMLASLANQQGLTV</sequence>
<evidence type="ECO:0000256" key="6">
    <source>
        <dbReference type="ARBA" id="ARBA00022989"/>
    </source>
</evidence>
<dbReference type="InterPro" id="IPR003439">
    <property type="entry name" value="ABC_transporter-like_ATP-bd"/>
</dbReference>
<feature type="non-terminal residue" evidence="10">
    <location>
        <position position="272"/>
    </location>
</feature>
<comment type="caution">
    <text evidence="10">The sequence shown here is derived from an EMBL/GenBank/DDBJ whole genome shotgun (WGS) entry which is preliminary data.</text>
</comment>
<dbReference type="SUPFAM" id="SSF52540">
    <property type="entry name" value="P-loop containing nucleoside triphosphate hydrolases"/>
    <property type="match status" value="1"/>
</dbReference>
<evidence type="ECO:0000313" key="10">
    <source>
        <dbReference type="EMBL" id="RLO13796.1"/>
    </source>
</evidence>
<keyword evidence="4" id="KW-0547">Nucleotide-binding</keyword>